<proteinExistence type="predicted"/>
<evidence type="ECO:0000313" key="2">
    <source>
        <dbReference type="EMBL" id="GIU40860.1"/>
    </source>
</evidence>
<dbReference type="Proteomes" id="UP000773469">
    <property type="component" value="Unassembled WGS sequence"/>
</dbReference>
<dbReference type="EMBL" id="BPEU01000013">
    <property type="protein sequence ID" value="GIU40860.1"/>
    <property type="molecule type" value="Genomic_DNA"/>
</dbReference>
<evidence type="ECO:0000256" key="1">
    <source>
        <dbReference type="SAM" id="Phobius"/>
    </source>
</evidence>
<keyword evidence="1" id="KW-1133">Transmembrane helix</keyword>
<sequence length="75" mass="8781">MKSTALIEQDKKWAEEAAAHRKEYLNSKRFFELSVEELIEMGKSDPTIPMVFFIVVFSSLLLFFHGLIRRRVTGF</sequence>
<reference evidence="2 3" key="1">
    <citation type="submission" date="2021-05" db="EMBL/GenBank/DDBJ databases">
        <title>Molecular characterization for Shewanella algae harboring chromosomal blaOXA-55-like strains isolated from clinical and environment sample.</title>
        <authorList>
            <person name="Ohama Y."/>
            <person name="Aoki K."/>
            <person name="Harada S."/>
            <person name="Moriya K."/>
            <person name="Ishii Y."/>
            <person name="Tateda K."/>
        </authorList>
    </citation>
    <scope>NUCLEOTIDE SEQUENCE [LARGE SCALE GENOMIC DNA]</scope>
    <source>
        <strain evidence="2 3">MBTL60-118</strain>
    </source>
</reference>
<organism evidence="2 3">
    <name type="scientific">Shewanella colwelliana</name>
    <name type="common">Alteromonas colwelliana</name>
    <dbReference type="NCBI Taxonomy" id="23"/>
    <lineage>
        <taxon>Bacteria</taxon>
        <taxon>Pseudomonadati</taxon>
        <taxon>Pseudomonadota</taxon>
        <taxon>Gammaproteobacteria</taxon>
        <taxon>Alteromonadales</taxon>
        <taxon>Shewanellaceae</taxon>
        <taxon>Shewanella</taxon>
    </lineage>
</organism>
<accession>A0ABQ4P093</accession>
<dbReference type="RefSeq" id="WP_220756861.1">
    <property type="nucleotide sequence ID" value="NZ_BPEU01000013.1"/>
</dbReference>
<evidence type="ECO:0000313" key="3">
    <source>
        <dbReference type="Proteomes" id="UP000773469"/>
    </source>
</evidence>
<protein>
    <submittedName>
        <fullName evidence="2">Uncharacterized protein</fullName>
    </submittedName>
</protein>
<feature type="transmembrane region" description="Helical" evidence="1">
    <location>
        <begin position="48"/>
        <end position="68"/>
    </location>
</feature>
<gene>
    <name evidence="2" type="ORF">TUM3794_19760</name>
</gene>
<keyword evidence="1" id="KW-0812">Transmembrane</keyword>
<comment type="caution">
    <text evidence="2">The sequence shown here is derived from an EMBL/GenBank/DDBJ whole genome shotgun (WGS) entry which is preliminary data.</text>
</comment>
<name>A0ABQ4P093_SHECO</name>
<keyword evidence="1" id="KW-0472">Membrane</keyword>
<keyword evidence="3" id="KW-1185">Reference proteome</keyword>